<keyword evidence="7" id="KW-1185">Reference proteome</keyword>
<keyword evidence="3 5" id="KW-1133">Transmembrane helix</keyword>
<evidence type="ECO:0000256" key="4">
    <source>
        <dbReference type="ARBA" id="ARBA00023136"/>
    </source>
</evidence>
<feature type="transmembrane region" description="Helical" evidence="5">
    <location>
        <begin position="12"/>
        <end position="31"/>
    </location>
</feature>
<dbReference type="InterPro" id="IPR007318">
    <property type="entry name" value="Phopholipid_MeTrfase"/>
</dbReference>
<keyword evidence="6" id="KW-0808">Transferase</keyword>
<dbReference type="EMBL" id="JAASRM010000001">
    <property type="protein sequence ID" value="NIK90165.1"/>
    <property type="molecule type" value="Genomic_DNA"/>
</dbReference>
<name>A0A846N3X0_9PROT</name>
<dbReference type="Pfam" id="PF04191">
    <property type="entry name" value="PEMT"/>
    <property type="match status" value="1"/>
</dbReference>
<comment type="subcellular location">
    <subcellularLocation>
        <location evidence="1">Endomembrane system</location>
        <topology evidence="1">Multi-pass membrane protein</topology>
    </subcellularLocation>
</comment>
<evidence type="ECO:0000256" key="5">
    <source>
        <dbReference type="SAM" id="Phobius"/>
    </source>
</evidence>
<evidence type="ECO:0000313" key="6">
    <source>
        <dbReference type="EMBL" id="NIK90165.1"/>
    </source>
</evidence>
<evidence type="ECO:0000313" key="7">
    <source>
        <dbReference type="Proteomes" id="UP000570514"/>
    </source>
</evidence>
<keyword evidence="2 5" id="KW-0812">Transmembrane</keyword>
<evidence type="ECO:0000256" key="2">
    <source>
        <dbReference type="ARBA" id="ARBA00022692"/>
    </source>
</evidence>
<dbReference type="PANTHER" id="PTHR12714:SF9">
    <property type="entry name" value="PROTEIN-S-ISOPRENYLCYSTEINE O-METHYLTRANSFERASE"/>
    <property type="match status" value="1"/>
</dbReference>
<gene>
    <name evidence="6" type="ORF">FHS83_003483</name>
</gene>
<dbReference type="Proteomes" id="UP000570514">
    <property type="component" value="Unassembled WGS sequence"/>
</dbReference>
<sequence length="164" mass="18391">MRETDENDHPGVYIAPPLAFLIAFFGGVFAGMGLDAMLIDTHLWLLPWALAIFAGFALIAVGLAFALWGAEGFFRRSAEFRTYRGTTVLVTDGAHGYSRNPMYLGLAMSLLGLGIACRALTLIIAALALFLYLDRYVIPREESYLARRFGEDFEDYRARIRKWI</sequence>
<organism evidence="6 7">
    <name type="scientific">Rhizomicrobium palustre</name>
    <dbReference type="NCBI Taxonomy" id="189966"/>
    <lineage>
        <taxon>Bacteria</taxon>
        <taxon>Pseudomonadati</taxon>
        <taxon>Pseudomonadota</taxon>
        <taxon>Alphaproteobacteria</taxon>
        <taxon>Micropepsales</taxon>
        <taxon>Micropepsaceae</taxon>
        <taxon>Rhizomicrobium</taxon>
    </lineage>
</organism>
<dbReference type="AlphaFoldDB" id="A0A846N3X0"/>
<dbReference type="PANTHER" id="PTHR12714">
    <property type="entry name" value="PROTEIN-S ISOPRENYLCYSTEINE O-METHYLTRANSFERASE"/>
    <property type="match status" value="1"/>
</dbReference>
<feature type="transmembrane region" description="Helical" evidence="5">
    <location>
        <begin position="43"/>
        <end position="68"/>
    </location>
</feature>
<proteinExistence type="predicted"/>
<evidence type="ECO:0000256" key="1">
    <source>
        <dbReference type="ARBA" id="ARBA00004127"/>
    </source>
</evidence>
<feature type="transmembrane region" description="Helical" evidence="5">
    <location>
        <begin position="106"/>
        <end position="133"/>
    </location>
</feature>
<keyword evidence="6" id="KW-0489">Methyltransferase</keyword>
<dbReference type="RefSeq" id="WP_167084496.1">
    <property type="nucleotide sequence ID" value="NZ_BAAADC010000001.1"/>
</dbReference>
<evidence type="ECO:0000256" key="3">
    <source>
        <dbReference type="ARBA" id="ARBA00022989"/>
    </source>
</evidence>
<dbReference type="GO" id="GO:0032259">
    <property type="term" value="P:methylation"/>
    <property type="evidence" value="ECO:0007669"/>
    <property type="project" value="UniProtKB-KW"/>
</dbReference>
<dbReference type="GO" id="GO:0012505">
    <property type="term" value="C:endomembrane system"/>
    <property type="evidence" value="ECO:0007669"/>
    <property type="project" value="UniProtKB-SubCell"/>
</dbReference>
<dbReference type="GO" id="GO:0008168">
    <property type="term" value="F:methyltransferase activity"/>
    <property type="evidence" value="ECO:0007669"/>
    <property type="project" value="UniProtKB-KW"/>
</dbReference>
<reference evidence="6 7" key="1">
    <citation type="submission" date="2020-03" db="EMBL/GenBank/DDBJ databases">
        <title>Genomic Encyclopedia of Type Strains, Phase IV (KMG-IV): sequencing the most valuable type-strain genomes for metagenomic binning, comparative biology and taxonomic classification.</title>
        <authorList>
            <person name="Goeker M."/>
        </authorList>
    </citation>
    <scope>NUCLEOTIDE SEQUENCE [LARGE SCALE GENOMIC DNA]</scope>
    <source>
        <strain evidence="6 7">DSM 19867</strain>
    </source>
</reference>
<comment type="caution">
    <text evidence="6">The sequence shown here is derived from an EMBL/GenBank/DDBJ whole genome shotgun (WGS) entry which is preliminary data.</text>
</comment>
<accession>A0A846N3X0</accession>
<dbReference type="Gene3D" id="1.20.120.1630">
    <property type="match status" value="1"/>
</dbReference>
<protein>
    <submittedName>
        <fullName evidence="6">Protein-S-isoprenylcysteine O-methyltransferase Ste14</fullName>
    </submittedName>
</protein>
<keyword evidence="4 5" id="KW-0472">Membrane</keyword>